<evidence type="ECO:0000256" key="9">
    <source>
        <dbReference type="ARBA" id="ARBA00034808"/>
    </source>
</evidence>
<dbReference type="InterPro" id="IPR014017">
    <property type="entry name" value="DNA_helicase_UvrD-like_C"/>
</dbReference>
<dbReference type="PANTHER" id="PTHR11070:SF2">
    <property type="entry name" value="ATP-DEPENDENT DNA HELICASE SRS2"/>
    <property type="match status" value="1"/>
</dbReference>
<comment type="catalytic activity">
    <reaction evidence="8">
        <text>Couples ATP hydrolysis with the unwinding of duplex DNA by translocating in the 3'-5' direction.</text>
        <dbReference type="EC" id="5.6.2.4"/>
    </reaction>
</comment>
<evidence type="ECO:0000256" key="6">
    <source>
        <dbReference type="ARBA" id="ARBA00023125"/>
    </source>
</evidence>
<evidence type="ECO:0000256" key="5">
    <source>
        <dbReference type="ARBA" id="ARBA00022840"/>
    </source>
</evidence>
<dbReference type="Pfam" id="PF13361">
    <property type="entry name" value="UvrD_C"/>
    <property type="match status" value="1"/>
</dbReference>
<accession>A0A838CWH4</accession>
<dbReference type="PROSITE" id="PS51198">
    <property type="entry name" value="UVRD_HELICASE_ATP_BIND"/>
    <property type="match status" value="1"/>
</dbReference>
<dbReference type="InterPro" id="IPR000212">
    <property type="entry name" value="DNA_helicase_UvrD/REP"/>
</dbReference>
<dbReference type="GO" id="GO:0000725">
    <property type="term" value="P:recombinational repair"/>
    <property type="evidence" value="ECO:0007669"/>
    <property type="project" value="TreeGrafter"/>
</dbReference>
<dbReference type="Gene3D" id="1.10.10.160">
    <property type="match status" value="1"/>
</dbReference>
<dbReference type="InterPro" id="IPR013986">
    <property type="entry name" value="DExx_box_DNA_helicase_dom_sf"/>
</dbReference>
<comment type="similarity">
    <text evidence="1">Belongs to the helicase family. UvrD subfamily.</text>
</comment>
<evidence type="ECO:0000313" key="15">
    <source>
        <dbReference type="Proteomes" id="UP000571017"/>
    </source>
</evidence>
<dbReference type="Gene3D" id="1.10.486.10">
    <property type="entry name" value="PCRA, domain 4"/>
    <property type="match status" value="1"/>
</dbReference>
<protein>
    <recommendedName>
        <fullName evidence="9">DNA 3'-5' helicase</fullName>
        <ecNumber evidence="9">5.6.2.4</ecNumber>
    </recommendedName>
</protein>
<proteinExistence type="inferred from homology"/>
<dbReference type="RefSeq" id="WP_181473221.1">
    <property type="nucleotide sequence ID" value="NZ_JACEFG010000003.1"/>
</dbReference>
<sequence length="727" mass="83285">MTTDFFDLMENTTGVRLNDVQQQAVTHTDGPLLLLASPGSGKTTTLNMKIGYLLLEKNVPADRIMAVTFSKAAARDMSERFDRFFSTLTNEKVHFSTIHSFAFKVVREALRKQGQAFQLIEGNISEDELKKGFDGPDVPLHKKFILKKLYEDTNGSQISDDDIDELMTYISLVKNRMVAYKDLDKIKCTVSQAATIYKAYERFKKNHHKLLLDFDDMLTYCHQMLLDDAALLSNYQRQFDYILTDESQDNSLVQHEIVELLAGPSHNICVVADDDQSIFRWRGSDVTKLLQFEKTFPGATVLTMSQNYRSSQEIVKTSNQFIKRNKDRYEKEMFTENPAHKQVEITSMKTYDDQLTHLMEQIKQTAPNDEVAVLYRNNNSAVPLADKLDKAGIDFYMKDIDPKFFKHWVVQDILNFMRFSYNDQRVDVFERFHTKCNAYVSKAQIASLKRGRVGDSIFEVLIENGVPDYQRKALKTAKKLFRDINTMEPHRAIRTIRKKLGYDQAIRKLSEKFGFNLEHLNGILDVLENIASGLGSLKGFADRLKELEQLVQTSKYNKNKSALTLTTFHSAKGLEYDKVFMIDLVNGVIPSKDDMDQYRLKDTGPMEEAVRLFYVGMTRARTDLELLTYQYKGNERVTESIFVMNVRKIVQPAVKKSKPNRHVDFSDESLVTMDDIELGNKVIHRKFGPGLISDYGGDSIGITFDGVGYKELVLAVCLENGLLQKAE</sequence>
<keyword evidence="15" id="KW-1185">Reference proteome</keyword>
<evidence type="ECO:0000256" key="10">
    <source>
        <dbReference type="ARBA" id="ARBA00048988"/>
    </source>
</evidence>
<dbReference type="AlphaFoldDB" id="A0A838CWH4"/>
<evidence type="ECO:0000259" key="13">
    <source>
        <dbReference type="PROSITE" id="PS51217"/>
    </source>
</evidence>
<keyword evidence="3 11" id="KW-0378">Hydrolase</keyword>
<evidence type="ECO:0000256" key="2">
    <source>
        <dbReference type="ARBA" id="ARBA00022741"/>
    </source>
</evidence>
<feature type="domain" description="UvrD-like helicase C-terminal" evidence="13">
    <location>
        <begin position="312"/>
        <end position="573"/>
    </location>
</feature>
<reference evidence="14 15" key="1">
    <citation type="journal article" date="2004" name="Extremophiles">
        <title>Halobacillus locisalis sp. nov., a halophilic bacterium isolated from a marine solar saltern of the Yellow Sea in Korea.</title>
        <authorList>
            <person name="Yoon J.H."/>
            <person name="Kang K.H."/>
            <person name="Oh T.K."/>
            <person name="Park Y.H."/>
        </authorList>
    </citation>
    <scope>NUCLEOTIDE SEQUENCE [LARGE SCALE GENOMIC DNA]</scope>
    <source>
        <strain evidence="14 15">KCTC 3788</strain>
    </source>
</reference>
<dbReference type="InterPro" id="IPR014016">
    <property type="entry name" value="UvrD-like_ATP-bd"/>
</dbReference>
<evidence type="ECO:0000256" key="7">
    <source>
        <dbReference type="ARBA" id="ARBA00023235"/>
    </source>
</evidence>
<dbReference type="PROSITE" id="PS51217">
    <property type="entry name" value="UVRD_HELICASE_CTER"/>
    <property type="match status" value="1"/>
</dbReference>
<keyword evidence="5 11" id="KW-0067">ATP-binding</keyword>
<keyword evidence="6" id="KW-0238">DNA-binding</keyword>
<evidence type="ECO:0000313" key="14">
    <source>
        <dbReference type="EMBL" id="MBA2176189.1"/>
    </source>
</evidence>
<dbReference type="EC" id="5.6.2.4" evidence="9"/>
<dbReference type="CDD" id="cd17932">
    <property type="entry name" value="DEXQc_UvrD"/>
    <property type="match status" value="1"/>
</dbReference>
<dbReference type="EMBL" id="JACEFG010000003">
    <property type="protein sequence ID" value="MBA2176189.1"/>
    <property type="molecule type" value="Genomic_DNA"/>
</dbReference>
<evidence type="ECO:0000259" key="12">
    <source>
        <dbReference type="PROSITE" id="PS51198"/>
    </source>
</evidence>
<comment type="catalytic activity">
    <reaction evidence="10">
        <text>ATP + H2O = ADP + phosphate + H(+)</text>
        <dbReference type="Rhea" id="RHEA:13065"/>
        <dbReference type="ChEBI" id="CHEBI:15377"/>
        <dbReference type="ChEBI" id="CHEBI:15378"/>
        <dbReference type="ChEBI" id="CHEBI:30616"/>
        <dbReference type="ChEBI" id="CHEBI:43474"/>
        <dbReference type="ChEBI" id="CHEBI:456216"/>
        <dbReference type="EC" id="5.6.2.4"/>
    </reaction>
</comment>
<keyword evidence="7" id="KW-0413">Isomerase</keyword>
<dbReference type="GO" id="GO:0005524">
    <property type="term" value="F:ATP binding"/>
    <property type="evidence" value="ECO:0007669"/>
    <property type="project" value="UniProtKB-UniRule"/>
</dbReference>
<organism evidence="14 15">
    <name type="scientific">Halobacillus locisalis</name>
    <dbReference type="NCBI Taxonomy" id="220753"/>
    <lineage>
        <taxon>Bacteria</taxon>
        <taxon>Bacillati</taxon>
        <taxon>Bacillota</taxon>
        <taxon>Bacilli</taxon>
        <taxon>Bacillales</taxon>
        <taxon>Bacillaceae</taxon>
        <taxon>Halobacillus</taxon>
    </lineage>
</organism>
<keyword evidence="4 11" id="KW-0347">Helicase</keyword>
<evidence type="ECO:0000256" key="1">
    <source>
        <dbReference type="ARBA" id="ARBA00009922"/>
    </source>
</evidence>
<evidence type="ECO:0000256" key="8">
    <source>
        <dbReference type="ARBA" id="ARBA00034617"/>
    </source>
</evidence>
<dbReference type="SUPFAM" id="SSF52540">
    <property type="entry name" value="P-loop containing nucleoside triphosphate hydrolases"/>
    <property type="match status" value="1"/>
</dbReference>
<dbReference type="Pfam" id="PF00580">
    <property type="entry name" value="UvrD-helicase"/>
    <property type="match status" value="1"/>
</dbReference>
<dbReference type="InterPro" id="IPR027417">
    <property type="entry name" value="P-loop_NTPase"/>
</dbReference>
<dbReference type="GO" id="GO:0003677">
    <property type="term" value="F:DNA binding"/>
    <property type="evidence" value="ECO:0007669"/>
    <property type="project" value="UniProtKB-KW"/>
</dbReference>
<evidence type="ECO:0000256" key="4">
    <source>
        <dbReference type="ARBA" id="ARBA00022806"/>
    </source>
</evidence>
<evidence type="ECO:0000256" key="3">
    <source>
        <dbReference type="ARBA" id="ARBA00022801"/>
    </source>
</evidence>
<comment type="caution">
    <text evidence="14">The sequence shown here is derived from an EMBL/GenBank/DDBJ whole genome shotgun (WGS) entry which is preliminary data.</text>
</comment>
<dbReference type="GO" id="GO:0043138">
    <property type="term" value="F:3'-5' DNA helicase activity"/>
    <property type="evidence" value="ECO:0007669"/>
    <property type="project" value="UniProtKB-EC"/>
</dbReference>
<name>A0A838CWH4_9BACI</name>
<dbReference type="GO" id="GO:0016787">
    <property type="term" value="F:hydrolase activity"/>
    <property type="evidence" value="ECO:0007669"/>
    <property type="project" value="UniProtKB-UniRule"/>
</dbReference>
<dbReference type="Proteomes" id="UP000571017">
    <property type="component" value="Unassembled WGS sequence"/>
</dbReference>
<dbReference type="Gene3D" id="3.40.50.300">
    <property type="entry name" value="P-loop containing nucleotide triphosphate hydrolases"/>
    <property type="match status" value="2"/>
</dbReference>
<evidence type="ECO:0000256" key="11">
    <source>
        <dbReference type="PROSITE-ProRule" id="PRU00560"/>
    </source>
</evidence>
<feature type="binding site" evidence="11">
    <location>
        <begin position="36"/>
        <end position="43"/>
    </location>
    <ligand>
        <name>ATP</name>
        <dbReference type="ChEBI" id="CHEBI:30616"/>
    </ligand>
</feature>
<gene>
    <name evidence="14" type="ORF">H0266_14930</name>
</gene>
<keyword evidence="2 11" id="KW-0547">Nucleotide-binding</keyword>
<dbReference type="PANTHER" id="PTHR11070">
    <property type="entry name" value="UVRD / RECB / PCRA DNA HELICASE FAMILY MEMBER"/>
    <property type="match status" value="1"/>
</dbReference>
<feature type="domain" description="UvrD-like helicase ATP-binding" evidence="12">
    <location>
        <begin position="15"/>
        <end position="311"/>
    </location>
</feature>